<dbReference type="Gene3D" id="3.30.300.20">
    <property type="match status" value="1"/>
</dbReference>
<proteinExistence type="inferred from homology"/>
<dbReference type="InterPro" id="IPR023799">
    <property type="entry name" value="RbfA_dom_sf"/>
</dbReference>
<dbReference type="PANTHER" id="PTHR33515">
    <property type="entry name" value="RIBOSOME-BINDING FACTOR A, CHLOROPLASTIC-RELATED"/>
    <property type="match status" value="1"/>
</dbReference>
<keyword evidence="2" id="KW-0963">Cytoplasm</keyword>
<comment type="caution">
    <text evidence="3">The sequence shown here is derived from an EMBL/GenBank/DDBJ whole genome shotgun (WGS) entry which is preliminary data.</text>
</comment>
<dbReference type="GO" id="GO:0030490">
    <property type="term" value="P:maturation of SSU-rRNA"/>
    <property type="evidence" value="ECO:0007669"/>
    <property type="project" value="UniProtKB-UniRule"/>
</dbReference>
<dbReference type="GO" id="GO:0005829">
    <property type="term" value="C:cytosol"/>
    <property type="evidence" value="ECO:0007669"/>
    <property type="project" value="TreeGrafter"/>
</dbReference>
<protein>
    <recommendedName>
        <fullName evidence="2">Ribosome-binding factor A</fullName>
    </recommendedName>
</protein>
<evidence type="ECO:0000313" key="3">
    <source>
        <dbReference type="EMBL" id="HEF64850.1"/>
    </source>
</evidence>
<dbReference type="PANTHER" id="PTHR33515:SF1">
    <property type="entry name" value="RIBOSOME-BINDING FACTOR A, CHLOROPLASTIC-RELATED"/>
    <property type="match status" value="1"/>
</dbReference>
<dbReference type="GO" id="GO:0043024">
    <property type="term" value="F:ribosomal small subunit binding"/>
    <property type="evidence" value="ECO:0007669"/>
    <property type="project" value="TreeGrafter"/>
</dbReference>
<name>A0A7C1K3W8_THERO</name>
<comment type="subcellular location">
    <subcellularLocation>
        <location evidence="2">Cytoplasm</location>
    </subcellularLocation>
</comment>
<comment type="similarity">
    <text evidence="2">Belongs to the RbfA family.</text>
</comment>
<dbReference type="HAMAP" id="MF_00003">
    <property type="entry name" value="RbfA"/>
    <property type="match status" value="1"/>
</dbReference>
<dbReference type="Pfam" id="PF02033">
    <property type="entry name" value="RBFA"/>
    <property type="match status" value="1"/>
</dbReference>
<gene>
    <name evidence="2 3" type="primary">rbfA</name>
    <name evidence="3" type="ORF">ENP47_04525</name>
</gene>
<comment type="subunit">
    <text evidence="2">Monomer. Binds 30S ribosomal subunits, but not 50S ribosomal subunits or 70S ribosomes.</text>
</comment>
<dbReference type="AlphaFoldDB" id="A0A7C1K3W8"/>
<dbReference type="InterPro" id="IPR015946">
    <property type="entry name" value="KH_dom-like_a/b"/>
</dbReference>
<sequence>MPSYRQARLAEFLRDEISAIIQRELRDPRLGFVSVTRVELSPDLRHARVFVSVYGSHEEQEAALQALQGAAGFIRRLIAPHLHTRHIPELHFKLDRSLEHAEQVARLLYQIQRERQTDTAGTSKDDDHS</sequence>
<keyword evidence="1 2" id="KW-0690">Ribosome biogenesis</keyword>
<dbReference type="InterPro" id="IPR000238">
    <property type="entry name" value="RbfA"/>
</dbReference>
<reference evidence="3" key="1">
    <citation type="journal article" date="2020" name="mSystems">
        <title>Genome- and Community-Level Interaction Insights into Carbon Utilization and Element Cycling Functions of Hydrothermarchaeota in Hydrothermal Sediment.</title>
        <authorList>
            <person name="Zhou Z."/>
            <person name="Liu Y."/>
            <person name="Xu W."/>
            <person name="Pan J."/>
            <person name="Luo Z.H."/>
            <person name="Li M."/>
        </authorList>
    </citation>
    <scope>NUCLEOTIDE SEQUENCE [LARGE SCALE GENOMIC DNA]</scope>
    <source>
        <strain evidence="3">SpSt-222</strain>
    </source>
</reference>
<dbReference type="NCBIfam" id="TIGR00082">
    <property type="entry name" value="rbfA"/>
    <property type="match status" value="1"/>
</dbReference>
<comment type="function">
    <text evidence="2">One of several proteins that assist in the late maturation steps of the functional core of the 30S ribosomal subunit. Associates with free 30S ribosomal subunits (but not with 30S subunits that are part of 70S ribosomes or polysomes). Required for efficient processing of 16S rRNA. May interact with the 5'-terminal helix region of 16S rRNA.</text>
</comment>
<evidence type="ECO:0000256" key="1">
    <source>
        <dbReference type="ARBA" id="ARBA00022517"/>
    </source>
</evidence>
<dbReference type="EMBL" id="DSJL01000009">
    <property type="protein sequence ID" value="HEF64850.1"/>
    <property type="molecule type" value="Genomic_DNA"/>
</dbReference>
<accession>A0A7C1K3W8</accession>
<organism evidence="3">
    <name type="scientific">Thermomicrobium roseum</name>
    <dbReference type="NCBI Taxonomy" id="500"/>
    <lineage>
        <taxon>Bacteria</taxon>
        <taxon>Pseudomonadati</taxon>
        <taxon>Thermomicrobiota</taxon>
        <taxon>Thermomicrobia</taxon>
        <taxon>Thermomicrobiales</taxon>
        <taxon>Thermomicrobiaceae</taxon>
        <taxon>Thermomicrobium</taxon>
    </lineage>
</organism>
<evidence type="ECO:0000256" key="2">
    <source>
        <dbReference type="HAMAP-Rule" id="MF_00003"/>
    </source>
</evidence>
<dbReference type="SUPFAM" id="SSF89919">
    <property type="entry name" value="Ribosome-binding factor A, RbfA"/>
    <property type="match status" value="1"/>
</dbReference>